<protein>
    <submittedName>
        <fullName evidence="7">Radical SAM protein</fullName>
    </submittedName>
</protein>
<evidence type="ECO:0000256" key="5">
    <source>
        <dbReference type="ARBA" id="ARBA00023014"/>
    </source>
</evidence>
<gene>
    <name evidence="7" type="ORF">DDZ18_04420</name>
</gene>
<keyword evidence="2" id="KW-0949">S-adenosyl-L-methionine</keyword>
<evidence type="ECO:0000256" key="1">
    <source>
        <dbReference type="ARBA" id="ARBA00001966"/>
    </source>
</evidence>
<dbReference type="PANTHER" id="PTHR11228">
    <property type="entry name" value="RADICAL SAM DOMAIN PROTEIN"/>
    <property type="match status" value="1"/>
</dbReference>
<dbReference type="InterPro" id="IPR007197">
    <property type="entry name" value="rSAM"/>
</dbReference>
<dbReference type="SUPFAM" id="SSF102114">
    <property type="entry name" value="Radical SAM enzymes"/>
    <property type="match status" value="1"/>
</dbReference>
<evidence type="ECO:0000256" key="3">
    <source>
        <dbReference type="ARBA" id="ARBA00022723"/>
    </source>
</evidence>
<dbReference type="CDD" id="cd01335">
    <property type="entry name" value="Radical_SAM"/>
    <property type="match status" value="1"/>
</dbReference>
<reference evidence="8" key="1">
    <citation type="submission" date="2018-05" db="EMBL/GenBank/DDBJ databases">
        <authorList>
            <person name="Liu B.-T."/>
        </authorList>
    </citation>
    <scope>NUCLEOTIDE SEQUENCE [LARGE SCALE GENOMIC DNA]</scope>
    <source>
        <strain evidence="8">WD6-1</strain>
    </source>
</reference>
<evidence type="ECO:0000256" key="2">
    <source>
        <dbReference type="ARBA" id="ARBA00022691"/>
    </source>
</evidence>
<comment type="caution">
    <text evidence="7">The sequence shown here is derived from an EMBL/GenBank/DDBJ whole genome shotgun (WGS) entry which is preliminary data.</text>
</comment>
<sequence>MAALNQPVQLAPFSHPDVTAKGETRAAVGFERLETLWFNTGTLCNIECANCYIESSPTNDSLVYLSEADVAGYLDEVDALGCGPIEIGFTGGEPFMNPAMIRLAEMALERGHDALILTNAMKPMMRPRVQRGLVDLRERFGDRLTMRVSLDHYTAERHDAERAEGAFESAMTGMEWLAREGFRLSAAGRAAFAESEADARAGFAALFAERDIPVDAADPAQLVVFPEMDPAGEPPEITTACWDILGVDPRAVMCATSRMVVRRKNADGPVVLSCTLIPYDDGFEMATTLAEALRPVKLNHRFCTQFCVLGGASCSG</sequence>
<keyword evidence="5" id="KW-0411">Iron-sulfur</keyword>
<evidence type="ECO:0000256" key="4">
    <source>
        <dbReference type="ARBA" id="ARBA00023004"/>
    </source>
</evidence>
<proteinExistence type="predicted"/>
<dbReference type="GO" id="GO:0051536">
    <property type="term" value="F:iron-sulfur cluster binding"/>
    <property type="evidence" value="ECO:0007669"/>
    <property type="project" value="UniProtKB-KW"/>
</dbReference>
<keyword evidence="3" id="KW-0479">Metal-binding</keyword>
<name>A0A2U2BXV4_9PROT</name>
<dbReference type="GO" id="GO:0003824">
    <property type="term" value="F:catalytic activity"/>
    <property type="evidence" value="ECO:0007669"/>
    <property type="project" value="InterPro"/>
</dbReference>
<comment type="cofactor">
    <cofactor evidence="1">
        <name>[4Fe-4S] cluster</name>
        <dbReference type="ChEBI" id="CHEBI:49883"/>
    </cofactor>
</comment>
<organism evidence="7 8">
    <name type="scientific">Marinicauda salina</name>
    <dbReference type="NCBI Taxonomy" id="2135793"/>
    <lineage>
        <taxon>Bacteria</taxon>
        <taxon>Pseudomonadati</taxon>
        <taxon>Pseudomonadota</taxon>
        <taxon>Alphaproteobacteria</taxon>
        <taxon>Maricaulales</taxon>
        <taxon>Maricaulaceae</taxon>
        <taxon>Marinicauda</taxon>
    </lineage>
</organism>
<keyword evidence="4" id="KW-0408">Iron</keyword>
<dbReference type="InterPro" id="IPR058240">
    <property type="entry name" value="rSAM_sf"/>
</dbReference>
<feature type="domain" description="Radical SAM core" evidence="6">
    <location>
        <begin position="39"/>
        <end position="183"/>
    </location>
</feature>
<accession>A0A2U2BXV4</accession>
<dbReference type="AlphaFoldDB" id="A0A2U2BXV4"/>
<dbReference type="SFLD" id="SFLDS00029">
    <property type="entry name" value="Radical_SAM"/>
    <property type="match status" value="1"/>
</dbReference>
<dbReference type="Pfam" id="PF04055">
    <property type="entry name" value="Radical_SAM"/>
    <property type="match status" value="1"/>
</dbReference>
<evidence type="ECO:0000313" key="7">
    <source>
        <dbReference type="EMBL" id="PWE18841.1"/>
    </source>
</evidence>
<dbReference type="OrthoDB" id="9810775at2"/>
<dbReference type="InterPro" id="IPR050377">
    <property type="entry name" value="Radical_SAM_PqqE_MftC-like"/>
</dbReference>
<dbReference type="EMBL" id="QEXV01000001">
    <property type="protein sequence ID" value="PWE18841.1"/>
    <property type="molecule type" value="Genomic_DNA"/>
</dbReference>
<dbReference type="PANTHER" id="PTHR11228:SF7">
    <property type="entry name" value="PQQA PEPTIDE CYCLASE"/>
    <property type="match status" value="1"/>
</dbReference>
<dbReference type="GO" id="GO:0046872">
    <property type="term" value="F:metal ion binding"/>
    <property type="evidence" value="ECO:0007669"/>
    <property type="project" value="UniProtKB-KW"/>
</dbReference>
<dbReference type="InterPro" id="IPR013785">
    <property type="entry name" value="Aldolase_TIM"/>
</dbReference>
<dbReference type="SFLD" id="SFLDG01067">
    <property type="entry name" value="SPASM/twitch_domain_containing"/>
    <property type="match status" value="1"/>
</dbReference>
<evidence type="ECO:0000313" key="8">
    <source>
        <dbReference type="Proteomes" id="UP000245168"/>
    </source>
</evidence>
<dbReference type="Proteomes" id="UP000245168">
    <property type="component" value="Unassembled WGS sequence"/>
</dbReference>
<evidence type="ECO:0000259" key="6">
    <source>
        <dbReference type="Pfam" id="PF04055"/>
    </source>
</evidence>
<keyword evidence="8" id="KW-1185">Reference proteome</keyword>
<dbReference type="Gene3D" id="3.20.20.70">
    <property type="entry name" value="Aldolase class I"/>
    <property type="match status" value="1"/>
</dbReference>
<dbReference type="RefSeq" id="WP_109252115.1">
    <property type="nucleotide sequence ID" value="NZ_QEXV01000001.1"/>
</dbReference>